<evidence type="ECO:0000313" key="2">
    <source>
        <dbReference type="EMBL" id="MCG2462943.1"/>
    </source>
</evidence>
<comment type="caution">
    <text evidence="2">The sequence shown here is derived from an EMBL/GenBank/DDBJ whole genome shotgun (WGS) entry which is preliminary data.</text>
</comment>
<dbReference type="PANTHER" id="PTHR40396">
    <property type="entry name" value="ATPASE-LIKE PROTEIN"/>
    <property type="match status" value="1"/>
</dbReference>
<dbReference type="GO" id="GO:0016887">
    <property type="term" value="F:ATP hydrolysis activity"/>
    <property type="evidence" value="ECO:0007669"/>
    <property type="project" value="InterPro"/>
</dbReference>
<dbReference type="Pfam" id="PF13304">
    <property type="entry name" value="AAA_21"/>
    <property type="match status" value="1"/>
</dbReference>
<dbReference type="Gene3D" id="3.40.50.300">
    <property type="entry name" value="P-loop containing nucleotide triphosphate hydrolases"/>
    <property type="match status" value="1"/>
</dbReference>
<reference evidence="2" key="1">
    <citation type="submission" date="2023-02" db="EMBL/GenBank/DDBJ databases">
        <title>Genome of Flavobacteriaceae gen. nov. sp. strain F89.</title>
        <authorList>
            <person name="Wang Y."/>
        </authorList>
    </citation>
    <scope>NUCLEOTIDE SEQUENCE</scope>
    <source>
        <strain evidence="2">F89</strain>
    </source>
</reference>
<gene>
    <name evidence="2" type="ORF">K8352_19430</name>
</gene>
<feature type="domain" description="ATPase AAA-type core" evidence="1">
    <location>
        <begin position="47"/>
        <end position="360"/>
    </location>
</feature>
<organism evidence="2 3">
    <name type="scientific">Cerina litoralis</name>
    <dbReference type="NCBI Taxonomy" id="2874477"/>
    <lineage>
        <taxon>Bacteria</taxon>
        <taxon>Pseudomonadati</taxon>
        <taxon>Bacteroidota</taxon>
        <taxon>Flavobacteriia</taxon>
        <taxon>Flavobacteriales</taxon>
        <taxon>Flavobacteriaceae</taxon>
        <taxon>Cerina</taxon>
    </lineage>
</organism>
<keyword evidence="3" id="KW-1185">Reference proteome</keyword>
<evidence type="ECO:0000259" key="1">
    <source>
        <dbReference type="Pfam" id="PF13304"/>
    </source>
</evidence>
<sequence length="418" mass="48898">MIVFFKVRNFESIKDTLTLSFLSTSISEHNDSNVVLKGRDELLRSLVLYGHNASGKSNILDAVAFYRWFIVNSATELQSNDEIEADPFRLNSETEKAPSFFEMCFYIGNVKYRYGFESTKERVTKEWLLETKKIKEYPVFLRINDDFQIDEKRIPGALGVEKRTRKNALFISACSQWNVKKAQKIFKWFDDTYTVHGLMDNSYRDITLELLENKKYSRLINRFLRKADLGINGVNIIDIKLEDIIDFVPEELKDDYKEKFKDGNNRAVLMSHDKFDKNNKKIDQAHFLLEKHESEGTKKFFNLIGVYVKAIIENRFLIIDEFDARLHTLLTKAILKLFNSSKVKSESQLLVAAHDTALLDKRILRRDQICFVEKNKYGSTEMISLVEYKPRKESPFDRNYLDGKYGGIPIIEDLEELF</sequence>
<keyword evidence="2" id="KW-0067">ATP-binding</keyword>
<proteinExistence type="predicted"/>
<dbReference type="AlphaFoldDB" id="A0AAE3JSW3"/>
<dbReference type="Proteomes" id="UP001200642">
    <property type="component" value="Unassembled WGS sequence"/>
</dbReference>
<protein>
    <submittedName>
        <fullName evidence="2">ATP-binding protein</fullName>
    </submittedName>
</protein>
<dbReference type="SUPFAM" id="SSF52540">
    <property type="entry name" value="P-loop containing nucleoside triphosphate hydrolases"/>
    <property type="match status" value="1"/>
</dbReference>
<dbReference type="InterPro" id="IPR027417">
    <property type="entry name" value="P-loop_NTPase"/>
</dbReference>
<dbReference type="GO" id="GO:0005524">
    <property type="term" value="F:ATP binding"/>
    <property type="evidence" value="ECO:0007669"/>
    <property type="project" value="UniProtKB-KW"/>
</dbReference>
<evidence type="ECO:0000313" key="3">
    <source>
        <dbReference type="Proteomes" id="UP001200642"/>
    </source>
</evidence>
<accession>A0AAE3JSW3</accession>
<dbReference type="RefSeq" id="WP_317904075.1">
    <property type="nucleotide sequence ID" value="NZ_JAIRBC010000069.1"/>
</dbReference>
<name>A0AAE3JSW3_9FLAO</name>
<keyword evidence="2" id="KW-0547">Nucleotide-binding</keyword>
<dbReference type="EMBL" id="JAIRBC010000069">
    <property type="protein sequence ID" value="MCG2462943.1"/>
    <property type="molecule type" value="Genomic_DNA"/>
</dbReference>
<dbReference type="PANTHER" id="PTHR40396:SF1">
    <property type="entry name" value="ATPASE AAA-TYPE CORE DOMAIN-CONTAINING PROTEIN"/>
    <property type="match status" value="1"/>
</dbReference>
<dbReference type="InterPro" id="IPR003959">
    <property type="entry name" value="ATPase_AAA_core"/>
</dbReference>